<evidence type="ECO:0000313" key="3">
    <source>
        <dbReference type="Proteomes" id="UP000643610"/>
    </source>
</evidence>
<dbReference type="Pfam" id="PF07254">
    <property type="entry name" value="Cpta_toxin"/>
    <property type="match status" value="1"/>
</dbReference>
<dbReference type="Proteomes" id="UP000643610">
    <property type="component" value="Unassembled WGS sequence"/>
</dbReference>
<comment type="caution">
    <text evidence="2">The sequence shown here is derived from an EMBL/GenBank/DDBJ whole genome shotgun (WGS) entry which is preliminary data.</text>
</comment>
<gene>
    <name evidence="2" type="ORF">H8K33_03965</name>
</gene>
<proteinExistence type="predicted"/>
<feature type="transmembrane region" description="Helical" evidence="1">
    <location>
        <begin position="41"/>
        <end position="61"/>
    </location>
</feature>
<keyword evidence="1" id="KW-0812">Transmembrane</keyword>
<dbReference type="RefSeq" id="WP_186889648.1">
    <property type="nucleotide sequence ID" value="NZ_JACOFU010000001.1"/>
</dbReference>
<accession>A0ABR6XME7</accession>
<organism evidence="2 3">
    <name type="scientific">Undibacterium amnicola</name>
    <dbReference type="NCBI Taxonomy" id="1834038"/>
    <lineage>
        <taxon>Bacteria</taxon>
        <taxon>Pseudomonadati</taxon>
        <taxon>Pseudomonadota</taxon>
        <taxon>Betaproteobacteria</taxon>
        <taxon>Burkholderiales</taxon>
        <taxon>Oxalobacteraceae</taxon>
        <taxon>Undibacterium</taxon>
    </lineage>
</organism>
<name>A0ABR6XME7_9BURK</name>
<sequence length="165" mass="18798">MRVLASVLVKPSIQIMWIVRFMLVMSFGSVFYLALVSNQEQMIYLFFALLVAIFVLFLRSLHQGVGVARPYHLEIDDCGNVLIRSIDVNCTSQFMAARMKKFVIVWRQLIVLCIESESGVRKFLLISRDSVVDDGFRRLTVAVNYCAHRNLNSVDGLNNLSDGNF</sequence>
<dbReference type="EMBL" id="JACOFU010000001">
    <property type="protein sequence ID" value="MBC3830659.1"/>
    <property type="molecule type" value="Genomic_DNA"/>
</dbReference>
<dbReference type="InterPro" id="IPR009883">
    <property type="entry name" value="YgfX"/>
</dbReference>
<evidence type="ECO:0000256" key="1">
    <source>
        <dbReference type="SAM" id="Phobius"/>
    </source>
</evidence>
<keyword evidence="1" id="KW-1133">Transmembrane helix</keyword>
<keyword evidence="3" id="KW-1185">Reference proteome</keyword>
<reference evidence="2 3" key="1">
    <citation type="submission" date="2020-08" db="EMBL/GenBank/DDBJ databases">
        <title>Novel species isolated from subtropical streams in China.</title>
        <authorList>
            <person name="Lu H."/>
        </authorList>
    </citation>
    <scope>NUCLEOTIDE SEQUENCE [LARGE SCALE GENOMIC DNA]</scope>
    <source>
        <strain evidence="2 3">KCTC 52442</strain>
    </source>
</reference>
<protein>
    <submittedName>
        <fullName evidence="2">Uncharacterized protein</fullName>
    </submittedName>
</protein>
<keyword evidence="1" id="KW-0472">Membrane</keyword>
<evidence type="ECO:0000313" key="2">
    <source>
        <dbReference type="EMBL" id="MBC3830659.1"/>
    </source>
</evidence>
<feature type="transmembrane region" description="Helical" evidence="1">
    <location>
        <begin position="12"/>
        <end position="35"/>
    </location>
</feature>